<protein>
    <submittedName>
        <fullName evidence="2">Uncharacterized protein</fullName>
    </submittedName>
</protein>
<keyword evidence="1" id="KW-0472">Membrane</keyword>
<dbReference type="OrthoDB" id="6078430at2759"/>
<keyword evidence="1" id="KW-1133">Transmembrane helix</keyword>
<dbReference type="Proteomes" id="UP000683360">
    <property type="component" value="Unassembled WGS sequence"/>
</dbReference>
<evidence type="ECO:0000256" key="1">
    <source>
        <dbReference type="SAM" id="Phobius"/>
    </source>
</evidence>
<reference evidence="2" key="1">
    <citation type="submission" date="2021-03" db="EMBL/GenBank/DDBJ databases">
        <authorList>
            <person name="Bekaert M."/>
        </authorList>
    </citation>
    <scope>NUCLEOTIDE SEQUENCE</scope>
</reference>
<comment type="caution">
    <text evidence="2">The sequence shown here is derived from an EMBL/GenBank/DDBJ whole genome shotgun (WGS) entry which is preliminary data.</text>
</comment>
<keyword evidence="3" id="KW-1185">Reference proteome</keyword>
<name>A0A8S3SJQ7_MYTED</name>
<organism evidence="2 3">
    <name type="scientific">Mytilus edulis</name>
    <name type="common">Blue mussel</name>
    <dbReference type="NCBI Taxonomy" id="6550"/>
    <lineage>
        <taxon>Eukaryota</taxon>
        <taxon>Metazoa</taxon>
        <taxon>Spiralia</taxon>
        <taxon>Lophotrochozoa</taxon>
        <taxon>Mollusca</taxon>
        <taxon>Bivalvia</taxon>
        <taxon>Autobranchia</taxon>
        <taxon>Pteriomorphia</taxon>
        <taxon>Mytilida</taxon>
        <taxon>Mytiloidea</taxon>
        <taxon>Mytilidae</taxon>
        <taxon>Mytilinae</taxon>
        <taxon>Mytilus</taxon>
    </lineage>
</organism>
<gene>
    <name evidence="2" type="ORF">MEDL_30862</name>
</gene>
<proteinExistence type="predicted"/>
<feature type="transmembrane region" description="Helical" evidence="1">
    <location>
        <begin position="241"/>
        <end position="260"/>
    </location>
</feature>
<evidence type="ECO:0000313" key="3">
    <source>
        <dbReference type="Proteomes" id="UP000683360"/>
    </source>
</evidence>
<evidence type="ECO:0000313" key="2">
    <source>
        <dbReference type="EMBL" id="CAG2217160.1"/>
    </source>
</evidence>
<sequence length="265" mass="30002">MDTPKFLALSNDKKMYLPLSGQQVMKCRKYNNNMYCPLLQSFASSENSCIVSIFENDKDKVHSLCDFRFLHNHITPKIIHLKSSSVVLYKTPEISIDCSGKQIIHQGCDFCIMNIPCQCSIATKLLSYPPSITSCKKSSYITVVHPINLALLQQFFKSDQLKEINGSSTFINKMNINVPDFKIYNHSFSSFLVKDQQEHLSLKKMAKVAKKEGIIFQSLEQPLLDGQIDIENNWPDLNGTLGLIGAALASITFIYCIWSFSKLEP</sequence>
<dbReference type="AlphaFoldDB" id="A0A8S3SJQ7"/>
<keyword evidence="1" id="KW-0812">Transmembrane</keyword>
<dbReference type="EMBL" id="CAJPWZ010001505">
    <property type="protein sequence ID" value="CAG2217160.1"/>
    <property type="molecule type" value="Genomic_DNA"/>
</dbReference>
<accession>A0A8S3SJQ7</accession>